<keyword evidence="9" id="KW-0804">Transcription</keyword>
<evidence type="ECO:0000256" key="9">
    <source>
        <dbReference type="ARBA" id="ARBA00023163"/>
    </source>
</evidence>
<dbReference type="PANTHER" id="PTHR16515:SF66">
    <property type="entry name" value="C2H2-TYPE DOMAIN-CONTAINING PROTEIN"/>
    <property type="match status" value="1"/>
</dbReference>
<dbReference type="Gene3D" id="3.30.160.60">
    <property type="entry name" value="Classic Zinc Finger"/>
    <property type="match status" value="3"/>
</dbReference>
<keyword evidence="5 11" id="KW-0863">Zinc-finger</keyword>
<dbReference type="InterPro" id="IPR013087">
    <property type="entry name" value="Znf_C2H2_type"/>
</dbReference>
<evidence type="ECO:0000256" key="10">
    <source>
        <dbReference type="ARBA" id="ARBA00023242"/>
    </source>
</evidence>
<feature type="region of interest" description="Disordered" evidence="12">
    <location>
        <begin position="414"/>
        <end position="440"/>
    </location>
</feature>
<dbReference type="GO" id="GO:0042802">
    <property type="term" value="F:identical protein binding"/>
    <property type="evidence" value="ECO:0007669"/>
    <property type="project" value="UniProtKB-ARBA"/>
</dbReference>
<accession>A0AAV9RCT9</accession>
<comment type="similarity">
    <text evidence="2">Belongs to the krueppel C2H2-type zinc-finger protein family.</text>
</comment>
<dbReference type="AlphaFoldDB" id="A0AAV9RCT9"/>
<reference evidence="14 15" key="1">
    <citation type="submission" date="2021-06" db="EMBL/GenBank/DDBJ databases">
        <authorList>
            <person name="Palmer J.M."/>
        </authorList>
    </citation>
    <scope>NUCLEOTIDE SEQUENCE [LARGE SCALE GENOMIC DNA]</scope>
    <source>
        <strain evidence="14 15">MEX-2019</strain>
        <tissue evidence="14">Muscle</tissue>
    </source>
</reference>
<feature type="domain" description="C2H2-type" evidence="13">
    <location>
        <begin position="536"/>
        <end position="563"/>
    </location>
</feature>
<name>A0AAV9RCT9_9TELE</name>
<dbReference type="Pfam" id="PF00096">
    <property type="entry name" value="zf-C2H2"/>
    <property type="match status" value="3"/>
</dbReference>
<dbReference type="SMART" id="SM00355">
    <property type="entry name" value="ZnF_C2H2"/>
    <property type="match status" value="3"/>
</dbReference>
<keyword evidence="15" id="KW-1185">Reference proteome</keyword>
<dbReference type="PROSITE" id="PS00028">
    <property type="entry name" value="ZINC_FINGER_C2H2_1"/>
    <property type="match status" value="3"/>
</dbReference>
<dbReference type="Proteomes" id="UP001311232">
    <property type="component" value="Unassembled WGS sequence"/>
</dbReference>
<sequence length="589" mass="65205">MSDLETLIVTFQTQLSDVMEAVVKTAMFEVTRLVEDVFMVEVKRSKQEVDSLRLQLKWTESKHGGDTEKTEMSVEFVRNEADRNPDAVKARPEEQQDDAMGHCDVKNPGDAVEHRLSGCRQECKTGSADNSAAIQSPGRESQVAEEKEIMPAVEMKEAEVKKPSCSSLHLREWCGTPACEAGPENAGEVVEAQPTPTQRNSEELLRNVIKRDPQMSTSCAFPENQDETDMAADQTSVLAFELNSKWADLPAAAAGLLQNHRLGTEAKFDPAIAKGSVNYLERELTSPARADVQFTSVRDQVSSSESPETRLQLNNTLGVIFKEEVIIDSDGFKESGCTEKKSSKAGVQSFTCSLHEQRVISEAHKPNHIYHRSSVQERVKLHSHRGSGLRLQAAIQHLHRPQKKPPRRLSNLTTAALSDAPSQVVHLNNPTRDSSASRAASSTLSVQRIHLGDKQTLTLNQAGASWVSIKSHNQSANCHQSAPAPAPGPAPAATRPSPPHSQLYRPFLHCEECDKSFPHPSNLKAHMQIHTGERPFCCPLCGRSFTKLSNLKAHRRVHTGERPYCCLACGKRFTQKCNLKRHQRIHLDV</sequence>
<dbReference type="FunFam" id="3.30.160.60:FF:000358">
    <property type="entry name" value="zinc finger protein 24"/>
    <property type="match status" value="1"/>
</dbReference>
<dbReference type="PANTHER" id="PTHR16515">
    <property type="entry name" value="PR DOMAIN ZINC FINGER PROTEIN"/>
    <property type="match status" value="1"/>
</dbReference>
<evidence type="ECO:0000256" key="5">
    <source>
        <dbReference type="ARBA" id="ARBA00022771"/>
    </source>
</evidence>
<dbReference type="EMBL" id="JAHHUM010002083">
    <property type="protein sequence ID" value="KAK5606347.1"/>
    <property type="molecule type" value="Genomic_DNA"/>
</dbReference>
<evidence type="ECO:0000256" key="4">
    <source>
        <dbReference type="ARBA" id="ARBA00022737"/>
    </source>
</evidence>
<evidence type="ECO:0000256" key="1">
    <source>
        <dbReference type="ARBA" id="ARBA00004123"/>
    </source>
</evidence>
<evidence type="ECO:0000256" key="3">
    <source>
        <dbReference type="ARBA" id="ARBA00022723"/>
    </source>
</evidence>
<evidence type="ECO:0000313" key="14">
    <source>
        <dbReference type="EMBL" id="KAK5606347.1"/>
    </source>
</evidence>
<dbReference type="InterPro" id="IPR036236">
    <property type="entry name" value="Znf_C2H2_sf"/>
</dbReference>
<dbReference type="GO" id="GO:0005634">
    <property type="term" value="C:nucleus"/>
    <property type="evidence" value="ECO:0007669"/>
    <property type="project" value="UniProtKB-SubCell"/>
</dbReference>
<dbReference type="SUPFAM" id="SSF57667">
    <property type="entry name" value="beta-beta-alpha zinc fingers"/>
    <property type="match status" value="2"/>
</dbReference>
<feature type="domain" description="C2H2-type" evidence="13">
    <location>
        <begin position="508"/>
        <end position="535"/>
    </location>
</feature>
<dbReference type="PROSITE" id="PS50157">
    <property type="entry name" value="ZINC_FINGER_C2H2_2"/>
    <property type="match status" value="3"/>
</dbReference>
<evidence type="ECO:0000256" key="6">
    <source>
        <dbReference type="ARBA" id="ARBA00022833"/>
    </source>
</evidence>
<comment type="caution">
    <text evidence="14">The sequence shown here is derived from an EMBL/GenBank/DDBJ whole genome shotgun (WGS) entry which is preliminary data.</text>
</comment>
<keyword evidence="6" id="KW-0862">Zinc</keyword>
<organism evidence="14 15">
    <name type="scientific">Crenichthys baileyi</name>
    <name type="common">White River springfish</name>
    <dbReference type="NCBI Taxonomy" id="28760"/>
    <lineage>
        <taxon>Eukaryota</taxon>
        <taxon>Metazoa</taxon>
        <taxon>Chordata</taxon>
        <taxon>Craniata</taxon>
        <taxon>Vertebrata</taxon>
        <taxon>Euteleostomi</taxon>
        <taxon>Actinopterygii</taxon>
        <taxon>Neopterygii</taxon>
        <taxon>Teleostei</taxon>
        <taxon>Neoteleostei</taxon>
        <taxon>Acanthomorphata</taxon>
        <taxon>Ovalentaria</taxon>
        <taxon>Atherinomorphae</taxon>
        <taxon>Cyprinodontiformes</taxon>
        <taxon>Goodeidae</taxon>
        <taxon>Crenichthys</taxon>
    </lineage>
</organism>
<gene>
    <name evidence="14" type="ORF">CRENBAI_022877</name>
</gene>
<keyword evidence="10" id="KW-0539">Nucleus</keyword>
<feature type="region of interest" description="Disordered" evidence="12">
    <location>
        <begin position="474"/>
        <end position="501"/>
    </location>
</feature>
<keyword evidence="7" id="KW-0805">Transcription regulation</keyword>
<dbReference type="GO" id="GO:0003677">
    <property type="term" value="F:DNA binding"/>
    <property type="evidence" value="ECO:0007669"/>
    <property type="project" value="UniProtKB-KW"/>
</dbReference>
<evidence type="ECO:0000256" key="8">
    <source>
        <dbReference type="ARBA" id="ARBA00023125"/>
    </source>
</evidence>
<dbReference type="FunFam" id="3.30.160.60:FF:000508">
    <property type="entry name" value="Myeloid zinc finger 1"/>
    <property type="match status" value="1"/>
</dbReference>
<protein>
    <recommendedName>
        <fullName evidence="13">C2H2-type domain-containing protein</fullName>
    </recommendedName>
</protein>
<keyword evidence="8" id="KW-0238">DNA-binding</keyword>
<proteinExistence type="inferred from homology"/>
<evidence type="ECO:0000259" key="13">
    <source>
        <dbReference type="PROSITE" id="PS50157"/>
    </source>
</evidence>
<dbReference type="FunFam" id="3.30.160.60:FF:000761">
    <property type="entry name" value="Zinc finger protein 449"/>
    <property type="match status" value="1"/>
</dbReference>
<feature type="region of interest" description="Disordered" evidence="12">
    <location>
        <begin position="124"/>
        <end position="144"/>
    </location>
</feature>
<dbReference type="GO" id="GO:0010468">
    <property type="term" value="P:regulation of gene expression"/>
    <property type="evidence" value="ECO:0007669"/>
    <property type="project" value="TreeGrafter"/>
</dbReference>
<feature type="region of interest" description="Disordered" evidence="12">
    <location>
        <begin position="80"/>
        <end position="103"/>
    </location>
</feature>
<dbReference type="InterPro" id="IPR050331">
    <property type="entry name" value="Zinc_finger"/>
</dbReference>
<evidence type="ECO:0000256" key="7">
    <source>
        <dbReference type="ARBA" id="ARBA00023015"/>
    </source>
</evidence>
<evidence type="ECO:0000256" key="2">
    <source>
        <dbReference type="ARBA" id="ARBA00006991"/>
    </source>
</evidence>
<evidence type="ECO:0000256" key="12">
    <source>
        <dbReference type="SAM" id="MobiDB-lite"/>
    </source>
</evidence>
<keyword evidence="3" id="KW-0479">Metal-binding</keyword>
<evidence type="ECO:0000313" key="15">
    <source>
        <dbReference type="Proteomes" id="UP001311232"/>
    </source>
</evidence>
<evidence type="ECO:0000256" key="11">
    <source>
        <dbReference type="PROSITE-ProRule" id="PRU00042"/>
    </source>
</evidence>
<feature type="domain" description="C2H2-type" evidence="13">
    <location>
        <begin position="564"/>
        <end position="589"/>
    </location>
</feature>
<dbReference type="GO" id="GO:0008270">
    <property type="term" value="F:zinc ion binding"/>
    <property type="evidence" value="ECO:0007669"/>
    <property type="project" value="UniProtKB-KW"/>
</dbReference>
<comment type="subcellular location">
    <subcellularLocation>
        <location evidence="1">Nucleus</location>
    </subcellularLocation>
</comment>
<keyword evidence="4" id="KW-0677">Repeat</keyword>